<feature type="domain" description="3-hydroxyacyl-CoA dehydrogenase C-terminal" evidence="16">
    <location>
        <begin position="480"/>
        <end position="564"/>
    </location>
</feature>
<dbReference type="PANTHER" id="PTHR23309:SF49">
    <property type="entry name" value="PEROXISOMAL BIFUNCTIONAL ENZYME"/>
    <property type="match status" value="1"/>
</dbReference>
<accession>A0A7W0C8F6</accession>
<dbReference type="AlphaFoldDB" id="A0A7W0C8F6"/>
<dbReference type="PROSITE" id="PS00166">
    <property type="entry name" value="ENOYL_COA_HYDRATASE"/>
    <property type="match status" value="1"/>
</dbReference>
<keyword evidence="5" id="KW-0276">Fatty acid metabolism</keyword>
<dbReference type="Proteomes" id="UP000525298">
    <property type="component" value="Unassembled WGS sequence"/>
</dbReference>
<evidence type="ECO:0000256" key="9">
    <source>
        <dbReference type="ARBA" id="ARBA00023098"/>
    </source>
</evidence>
<evidence type="ECO:0000256" key="4">
    <source>
        <dbReference type="ARBA" id="ARBA00011245"/>
    </source>
</evidence>
<keyword evidence="11" id="KW-0413">Isomerase</keyword>
<evidence type="ECO:0000259" key="16">
    <source>
        <dbReference type="Pfam" id="PF00725"/>
    </source>
</evidence>
<dbReference type="InterPro" id="IPR018376">
    <property type="entry name" value="Enoyl-CoA_hyd/isom_CS"/>
</dbReference>
<dbReference type="GO" id="GO:0003857">
    <property type="term" value="F:(3S)-3-hydroxyacyl-CoA dehydrogenase (NAD+) activity"/>
    <property type="evidence" value="ECO:0007669"/>
    <property type="project" value="UniProtKB-EC"/>
</dbReference>
<dbReference type="SUPFAM" id="SSF52096">
    <property type="entry name" value="ClpP/crotonase"/>
    <property type="match status" value="1"/>
</dbReference>
<dbReference type="Pfam" id="PF00378">
    <property type="entry name" value="ECH_1"/>
    <property type="match status" value="1"/>
</dbReference>
<keyword evidence="7 18" id="KW-0560">Oxidoreductase</keyword>
<evidence type="ECO:0000313" key="18">
    <source>
        <dbReference type="EMBL" id="MBA2881056.1"/>
    </source>
</evidence>
<evidence type="ECO:0000256" key="1">
    <source>
        <dbReference type="ARBA" id="ARBA00004275"/>
    </source>
</evidence>
<dbReference type="GO" id="GO:0016853">
    <property type="term" value="F:isomerase activity"/>
    <property type="evidence" value="ECO:0007669"/>
    <property type="project" value="UniProtKB-KW"/>
</dbReference>
<feature type="domain" description="3-hydroxyacyl-CoA dehydrogenase C-terminal" evidence="16">
    <location>
        <begin position="600"/>
        <end position="685"/>
    </location>
</feature>
<comment type="catalytic activity">
    <reaction evidence="14">
        <text>a (3S)-3-hydroxyacyl-CoA + NAD(+) = a 3-oxoacyl-CoA + NADH + H(+)</text>
        <dbReference type="Rhea" id="RHEA:22432"/>
        <dbReference type="ChEBI" id="CHEBI:15378"/>
        <dbReference type="ChEBI" id="CHEBI:57318"/>
        <dbReference type="ChEBI" id="CHEBI:57540"/>
        <dbReference type="ChEBI" id="CHEBI:57945"/>
        <dbReference type="ChEBI" id="CHEBI:90726"/>
        <dbReference type="EC" id="1.1.1.35"/>
    </reaction>
</comment>
<dbReference type="GO" id="GO:0004300">
    <property type="term" value="F:enoyl-CoA hydratase activity"/>
    <property type="evidence" value="ECO:0007669"/>
    <property type="project" value="UniProtKB-ARBA"/>
</dbReference>
<dbReference type="InterPro" id="IPR001753">
    <property type="entry name" value="Enoyl-CoA_hydra/iso"/>
</dbReference>
<evidence type="ECO:0000256" key="15">
    <source>
        <dbReference type="RuleBase" id="RU003707"/>
    </source>
</evidence>
<dbReference type="InterPro" id="IPR006108">
    <property type="entry name" value="3HC_DH_C"/>
</dbReference>
<dbReference type="GO" id="GO:0006635">
    <property type="term" value="P:fatty acid beta-oxidation"/>
    <property type="evidence" value="ECO:0007669"/>
    <property type="project" value="UniProtKB-UniPathway"/>
</dbReference>
<evidence type="ECO:0000256" key="3">
    <source>
        <dbReference type="ARBA" id="ARBA00008750"/>
    </source>
</evidence>
<dbReference type="CDD" id="cd06558">
    <property type="entry name" value="crotonase-like"/>
    <property type="match status" value="1"/>
</dbReference>
<dbReference type="InterPro" id="IPR029045">
    <property type="entry name" value="ClpP/crotonase-like_dom_sf"/>
</dbReference>
<dbReference type="Pfam" id="PF02737">
    <property type="entry name" value="3HCDH_N"/>
    <property type="match status" value="1"/>
</dbReference>
<dbReference type="Pfam" id="PF00725">
    <property type="entry name" value="3HCDH"/>
    <property type="match status" value="2"/>
</dbReference>
<dbReference type="FunFam" id="3.40.50.720:FF:000009">
    <property type="entry name" value="Fatty oxidation complex, alpha subunit"/>
    <property type="match status" value="1"/>
</dbReference>
<keyword evidence="9" id="KW-0443">Lipid metabolism</keyword>
<comment type="pathway">
    <text evidence="2">Lipid metabolism; fatty acid beta-oxidation.</text>
</comment>
<gene>
    <name evidence="18" type="ORF">HNR65_001382</name>
</gene>
<evidence type="ECO:0000256" key="6">
    <source>
        <dbReference type="ARBA" id="ARBA00022963"/>
    </source>
</evidence>
<proteinExistence type="inferred from homology"/>
<keyword evidence="6" id="KW-0442">Lipid degradation</keyword>
<comment type="similarity">
    <text evidence="3">In the N-terminal section; belongs to the enoyl-CoA hydratase/isomerase family.</text>
</comment>
<dbReference type="EMBL" id="JACDUS010000003">
    <property type="protein sequence ID" value="MBA2881056.1"/>
    <property type="molecule type" value="Genomic_DNA"/>
</dbReference>
<dbReference type="SUPFAM" id="SSF51735">
    <property type="entry name" value="NAD(P)-binding Rossmann-fold domains"/>
    <property type="match status" value="1"/>
</dbReference>
<organism evidence="18 19">
    <name type="scientific">Desulfosalsimonas propionicica</name>
    <dbReference type="NCBI Taxonomy" id="332175"/>
    <lineage>
        <taxon>Bacteria</taxon>
        <taxon>Pseudomonadati</taxon>
        <taxon>Thermodesulfobacteriota</taxon>
        <taxon>Desulfobacteria</taxon>
        <taxon>Desulfobacterales</taxon>
        <taxon>Desulfosalsimonadaceae</taxon>
        <taxon>Desulfosalsimonas</taxon>
    </lineage>
</organism>
<evidence type="ECO:0000256" key="7">
    <source>
        <dbReference type="ARBA" id="ARBA00023002"/>
    </source>
</evidence>
<evidence type="ECO:0000256" key="11">
    <source>
        <dbReference type="ARBA" id="ARBA00023235"/>
    </source>
</evidence>
<feature type="domain" description="3-hydroxyacyl-CoA dehydrogenase NAD binding" evidence="17">
    <location>
        <begin position="299"/>
        <end position="476"/>
    </location>
</feature>
<evidence type="ECO:0000256" key="12">
    <source>
        <dbReference type="ARBA" id="ARBA00023239"/>
    </source>
</evidence>
<evidence type="ECO:0000256" key="2">
    <source>
        <dbReference type="ARBA" id="ARBA00005005"/>
    </source>
</evidence>
<dbReference type="UniPathway" id="UPA00659"/>
<keyword evidence="19" id="KW-1185">Reference proteome</keyword>
<dbReference type="FunFam" id="1.10.1040.50:FF:000006">
    <property type="entry name" value="Peroxisomal bifunctional enzyme"/>
    <property type="match status" value="1"/>
</dbReference>
<evidence type="ECO:0000256" key="13">
    <source>
        <dbReference type="ARBA" id="ARBA00023268"/>
    </source>
</evidence>
<dbReference type="InterPro" id="IPR006176">
    <property type="entry name" value="3-OHacyl-CoA_DH_NAD-bd"/>
</dbReference>
<evidence type="ECO:0000256" key="5">
    <source>
        <dbReference type="ARBA" id="ARBA00022832"/>
    </source>
</evidence>
<dbReference type="Gene3D" id="1.10.1040.50">
    <property type="match status" value="1"/>
</dbReference>
<dbReference type="SUPFAM" id="SSF48179">
    <property type="entry name" value="6-phosphogluconate dehydrogenase C-terminal domain-like"/>
    <property type="match status" value="2"/>
</dbReference>
<keyword evidence="8" id="KW-0520">NAD</keyword>
<protein>
    <submittedName>
        <fullName evidence="18">3-hydroxyacyl-CoA dehydrogenase</fullName>
        <ecNumber evidence="18">1.1.1.35</ecNumber>
    </submittedName>
</protein>
<dbReference type="InterPro" id="IPR008927">
    <property type="entry name" value="6-PGluconate_DH-like_C_sf"/>
</dbReference>
<dbReference type="Gene3D" id="3.40.50.720">
    <property type="entry name" value="NAD(P)-binding Rossmann-like Domain"/>
    <property type="match status" value="1"/>
</dbReference>
<keyword evidence="13" id="KW-0511">Multifunctional enzyme</keyword>
<dbReference type="RefSeq" id="WP_181550715.1">
    <property type="nucleotide sequence ID" value="NZ_JACDUS010000003.1"/>
</dbReference>
<keyword evidence="10" id="KW-0576">Peroxisome</keyword>
<comment type="subcellular location">
    <subcellularLocation>
        <location evidence="1">Peroxisome</location>
    </subcellularLocation>
</comment>
<evidence type="ECO:0000256" key="8">
    <source>
        <dbReference type="ARBA" id="ARBA00023027"/>
    </source>
</evidence>
<comment type="similarity">
    <text evidence="15">Belongs to the enoyl-CoA hydratase/isomerase family.</text>
</comment>
<dbReference type="EC" id="1.1.1.35" evidence="18"/>
<evidence type="ECO:0000259" key="17">
    <source>
        <dbReference type="Pfam" id="PF02737"/>
    </source>
</evidence>
<keyword evidence="12" id="KW-0456">Lyase</keyword>
<reference evidence="18 19" key="1">
    <citation type="submission" date="2020-07" db="EMBL/GenBank/DDBJ databases">
        <title>Genomic Encyclopedia of Type Strains, Phase IV (KMG-IV): sequencing the most valuable type-strain genomes for metagenomic binning, comparative biology and taxonomic classification.</title>
        <authorList>
            <person name="Goeker M."/>
        </authorList>
    </citation>
    <scope>NUCLEOTIDE SEQUENCE [LARGE SCALE GENOMIC DNA]</scope>
    <source>
        <strain evidence="18 19">DSM 17721</strain>
    </source>
</reference>
<name>A0A7W0C8F6_9BACT</name>
<dbReference type="InterPro" id="IPR036291">
    <property type="entry name" value="NAD(P)-bd_dom_sf"/>
</dbReference>
<dbReference type="Gene3D" id="3.90.226.10">
    <property type="entry name" value="2-enoyl-CoA Hydratase, Chain A, domain 1"/>
    <property type="match status" value="1"/>
</dbReference>
<sequence>MVAITEAVSLDKHGEIGMLWIDNPPVNALGHSVRKGLAEGIEQAEKDDQIRAVVVICKGRTFCAGADIREFGKPPKAPHLPDVLNRFDQCQKPIIAAIHGTAFGGGLETALSSHFRVAVASARFGLPEVKLGLLPGAGGTQRLPRLIGPEKALAMITSGNPIGADKALEDGLIHEIIDGDLAEGAVGFANQVLSENRPMVRVRDMTEKIAQPDSQIFDDFRKQLARRARGFEAPQACVDAVEAAVAKPFEDGLAYERQRFEQLMNGSQSAAQRYYFFAERQVARIPDVPKDTATMDIKKVGVIGAGTMGGGITMNFVNAGIAVTLVEAKQELLDRGLGVIRKNYDISASKGKIAAEDVDKRMDLITGTTRMEDLADADLVIEAVYENMNLKKEIFSKLDKICKDGAILATNTSYLDVNEIAAQTSRPESVLGLHFFSPANVMRLLEIVRAEKTTIPVLATAMEIAKKIKKIAVVVGVCYGFAGNRMFAQRKRECEKLILEGALPAQVDRVIYDFGFPMGPFALADLIGIDLGWDKDNSNSRTMQEVLCEQGRFGQKNGKGYYNYEQGSRAPTPAPEIDALIVEFSRKKGYIRREISDEEILQRCIYPIINEGAKILEEKIAVRPSDLDVIWVNGYGWPVYRGGPMFYADLVGLDKILGGLKKFQAEHGEDFKPAPLLEQLVSEGKTFGSLNA</sequence>
<dbReference type="GO" id="GO:0070403">
    <property type="term" value="F:NAD+ binding"/>
    <property type="evidence" value="ECO:0007669"/>
    <property type="project" value="InterPro"/>
</dbReference>
<dbReference type="PANTHER" id="PTHR23309">
    <property type="entry name" value="3-HYDROXYACYL-COA DEHYROGENASE"/>
    <property type="match status" value="1"/>
</dbReference>
<evidence type="ECO:0000256" key="10">
    <source>
        <dbReference type="ARBA" id="ARBA00023140"/>
    </source>
</evidence>
<evidence type="ECO:0000313" key="19">
    <source>
        <dbReference type="Proteomes" id="UP000525298"/>
    </source>
</evidence>
<comment type="subunit">
    <text evidence="4">Monomer.</text>
</comment>
<comment type="caution">
    <text evidence="18">The sequence shown here is derived from an EMBL/GenBank/DDBJ whole genome shotgun (WGS) entry which is preliminary data.</text>
</comment>
<evidence type="ECO:0000256" key="14">
    <source>
        <dbReference type="ARBA" id="ARBA00049556"/>
    </source>
</evidence>